<dbReference type="InterPro" id="IPR024524">
    <property type="entry name" value="DUF3800"/>
</dbReference>
<gene>
    <name evidence="1" type="ORF">H9815_20965</name>
</gene>
<dbReference type="EMBL" id="DXBY01000353">
    <property type="protein sequence ID" value="HIZ38257.1"/>
    <property type="molecule type" value="Genomic_DNA"/>
</dbReference>
<protein>
    <submittedName>
        <fullName evidence="1">DUF3800 domain-containing protein</fullName>
    </submittedName>
</protein>
<proteinExistence type="predicted"/>
<comment type="caution">
    <text evidence="1">The sequence shown here is derived from an EMBL/GenBank/DDBJ whole genome shotgun (WGS) entry which is preliminary data.</text>
</comment>
<dbReference type="AlphaFoldDB" id="A0A9D2J6U5"/>
<evidence type="ECO:0000313" key="1">
    <source>
        <dbReference type="EMBL" id="HIZ38257.1"/>
    </source>
</evidence>
<sequence length="234" mass="27175">MTGLERIIYVDDSHREQSALIIYGWVECHPVEWRRALREWLEHRKYLRSRYGVRVDKELHGTEFINGRGDVSDDRARLAPTFFDGQGNLLSKQLGQAIAVDSLALLQNCTFIRAGAVWCSVKHGRDFTAEKYALYGRLLAKLERELSSSNTYGLIVMDGEDPNFRAEHRNLKLDQRHIVEDPVMQDSKRSQMVQMADLVAYTAFTHLNRHEGNKFGWEWYNTYLAPRFGLPQEL</sequence>
<accession>A0A9D2J6U5</accession>
<name>A0A9D2J6U5_9MICO</name>
<reference evidence="1" key="1">
    <citation type="journal article" date="2021" name="PeerJ">
        <title>Extensive microbial diversity within the chicken gut microbiome revealed by metagenomics and culture.</title>
        <authorList>
            <person name="Gilroy R."/>
            <person name="Ravi A."/>
            <person name="Getino M."/>
            <person name="Pursley I."/>
            <person name="Horton D.L."/>
            <person name="Alikhan N.F."/>
            <person name="Baker D."/>
            <person name="Gharbi K."/>
            <person name="Hall N."/>
            <person name="Watson M."/>
            <person name="Adriaenssens E.M."/>
            <person name="Foster-Nyarko E."/>
            <person name="Jarju S."/>
            <person name="Secka A."/>
            <person name="Antonio M."/>
            <person name="Oren A."/>
            <person name="Chaudhuri R.R."/>
            <person name="La Ragione R."/>
            <person name="Hildebrand F."/>
            <person name="Pallen M.J."/>
        </authorList>
    </citation>
    <scope>NUCLEOTIDE SEQUENCE</scope>
    <source>
        <strain evidence="1">ChiGjej4B4-7305</strain>
    </source>
</reference>
<dbReference type="Proteomes" id="UP000824037">
    <property type="component" value="Unassembled WGS sequence"/>
</dbReference>
<evidence type="ECO:0000313" key="2">
    <source>
        <dbReference type="Proteomes" id="UP000824037"/>
    </source>
</evidence>
<reference evidence="1" key="2">
    <citation type="submission" date="2021-04" db="EMBL/GenBank/DDBJ databases">
        <authorList>
            <person name="Gilroy R."/>
        </authorList>
    </citation>
    <scope>NUCLEOTIDE SEQUENCE</scope>
    <source>
        <strain evidence="1">ChiGjej4B4-7305</strain>
    </source>
</reference>
<organism evidence="1 2">
    <name type="scientific">Candidatus Ruania gallistercoris</name>
    <dbReference type="NCBI Taxonomy" id="2838746"/>
    <lineage>
        <taxon>Bacteria</taxon>
        <taxon>Bacillati</taxon>
        <taxon>Actinomycetota</taxon>
        <taxon>Actinomycetes</taxon>
        <taxon>Micrococcales</taxon>
        <taxon>Ruaniaceae</taxon>
        <taxon>Ruania</taxon>
    </lineage>
</organism>
<dbReference type="Pfam" id="PF12686">
    <property type="entry name" value="DUF3800"/>
    <property type="match status" value="1"/>
</dbReference>